<evidence type="ECO:0000256" key="1">
    <source>
        <dbReference type="SAM" id="SignalP"/>
    </source>
</evidence>
<organism evidence="2 3">
    <name type="scientific">Cupriavidus plantarum</name>
    <dbReference type="NCBI Taxonomy" id="942865"/>
    <lineage>
        <taxon>Bacteria</taxon>
        <taxon>Pseudomonadati</taxon>
        <taxon>Pseudomonadota</taxon>
        <taxon>Betaproteobacteria</taxon>
        <taxon>Burkholderiales</taxon>
        <taxon>Burkholderiaceae</taxon>
        <taxon>Cupriavidus</taxon>
    </lineage>
</organism>
<keyword evidence="1" id="KW-0732">Signal</keyword>
<evidence type="ECO:0000313" key="3">
    <source>
        <dbReference type="Proteomes" id="UP000245754"/>
    </source>
</evidence>
<evidence type="ECO:0000313" key="2">
    <source>
        <dbReference type="EMBL" id="PWK30438.1"/>
    </source>
</evidence>
<feature type="signal peptide" evidence="1">
    <location>
        <begin position="1"/>
        <end position="25"/>
    </location>
</feature>
<dbReference type="EMBL" id="QGGT01000016">
    <property type="protein sequence ID" value="PWK30438.1"/>
    <property type="molecule type" value="Genomic_DNA"/>
</dbReference>
<proteinExistence type="predicted"/>
<keyword evidence="3" id="KW-1185">Reference proteome</keyword>
<sequence>MSHNRFPLASATTIAVIFYASNANAQVPHPPTQSVALTNAEQDQRTRQQQESRELAAAINAPAVRGEAIARAEYPALPQEAPCFRITQFQLEVPKDLPPAMQAIGASALPMDP</sequence>
<comment type="caution">
    <text evidence="2">The sequence shown here is derived from an EMBL/GenBank/DDBJ whole genome shotgun (WGS) entry which is preliminary data.</text>
</comment>
<name>A0A316EHC6_9BURK</name>
<evidence type="ECO:0008006" key="4">
    <source>
        <dbReference type="Google" id="ProtNLM"/>
    </source>
</evidence>
<reference evidence="2 3" key="1">
    <citation type="submission" date="2018-05" db="EMBL/GenBank/DDBJ databases">
        <title>Genomic Encyclopedia of Type Strains, Phase IV (KMG-V): Genome sequencing to study the core and pangenomes of soil and plant-associated prokaryotes.</title>
        <authorList>
            <person name="Whitman W."/>
        </authorList>
    </citation>
    <scope>NUCLEOTIDE SEQUENCE [LARGE SCALE GENOMIC DNA]</scope>
    <source>
        <strain evidence="2 3">SLV-132</strain>
    </source>
</reference>
<dbReference type="Proteomes" id="UP000245754">
    <property type="component" value="Unassembled WGS sequence"/>
</dbReference>
<feature type="non-terminal residue" evidence="2">
    <location>
        <position position="113"/>
    </location>
</feature>
<feature type="chain" id="PRO_5016307365" description="Hemolysin activation/secretion protein" evidence="1">
    <location>
        <begin position="26"/>
        <end position="113"/>
    </location>
</feature>
<dbReference type="AlphaFoldDB" id="A0A316EHC6"/>
<gene>
    <name evidence="2" type="ORF">C7419_1161</name>
</gene>
<accession>A0A316EHC6</accession>
<protein>
    <recommendedName>
        <fullName evidence="4">Hemolysin activation/secretion protein</fullName>
    </recommendedName>
</protein>